<organism evidence="1 2">
    <name type="scientific">Lepidopterella palustris CBS 459.81</name>
    <dbReference type="NCBI Taxonomy" id="1314670"/>
    <lineage>
        <taxon>Eukaryota</taxon>
        <taxon>Fungi</taxon>
        <taxon>Dikarya</taxon>
        <taxon>Ascomycota</taxon>
        <taxon>Pezizomycotina</taxon>
        <taxon>Dothideomycetes</taxon>
        <taxon>Pleosporomycetidae</taxon>
        <taxon>Mytilinidiales</taxon>
        <taxon>Argynnaceae</taxon>
        <taxon>Lepidopterella</taxon>
    </lineage>
</organism>
<dbReference type="AlphaFoldDB" id="A0A8E2DW70"/>
<keyword evidence="2" id="KW-1185">Reference proteome</keyword>
<name>A0A8E2DW70_9PEZI</name>
<evidence type="ECO:0000313" key="1">
    <source>
        <dbReference type="EMBL" id="OCK72729.1"/>
    </source>
</evidence>
<reference evidence="1 2" key="1">
    <citation type="journal article" date="2016" name="Nat. Commun.">
        <title>Ectomycorrhizal ecology is imprinted in the genome of the dominant symbiotic fungus Cenococcum geophilum.</title>
        <authorList>
            <consortium name="DOE Joint Genome Institute"/>
            <person name="Peter M."/>
            <person name="Kohler A."/>
            <person name="Ohm R.A."/>
            <person name="Kuo A."/>
            <person name="Krutzmann J."/>
            <person name="Morin E."/>
            <person name="Arend M."/>
            <person name="Barry K.W."/>
            <person name="Binder M."/>
            <person name="Choi C."/>
            <person name="Clum A."/>
            <person name="Copeland A."/>
            <person name="Grisel N."/>
            <person name="Haridas S."/>
            <person name="Kipfer T."/>
            <person name="LaButti K."/>
            <person name="Lindquist E."/>
            <person name="Lipzen A."/>
            <person name="Maire R."/>
            <person name="Meier B."/>
            <person name="Mihaltcheva S."/>
            <person name="Molinier V."/>
            <person name="Murat C."/>
            <person name="Poggeler S."/>
            <person name="Quandt C.A."/>
            <person name="Sperisen C."/>
            <person name="Tritt A."/>
            <person name="Tisserant E."/>
            <person name="Crous P.W."/>
            <person name="Henrissat B."/>
            <person name="Nehls U."/>
            <person name="Egli S."/>
            <person name="Spatafora J.W."/>
            <person name="Grigoriev I.V."/>
            <person name="Martin F.M."/>
        </authorList>
    </citation>
    <scope>NUCLEOTIDE SEQUENCE [LARGE SCALE GENOMIC DNA]</scope>
    <source>
        <strain evidence="1 2">CBS 459.81</strain>
    </source>
</reference>
<evidence type="ECO:0000313" key="2">
    <source>
        <dbReference type="Proteomes" id="UP000250266"/>
    </source>
</evidence>
<proteinExistence type="predicted"/>
<accession>A0A8E2DW70</accession>
<sequence length="219" mass="23788">MLVHHPPAVPLRGRQLPYQPIRYSGSLQDTVLAPLLGAMGDIAAMHSSPQSTLRHNLLLAAIYSSPQSTLRQESARGRCTRCCTLVDRDPVCGRQPCLQYSTNQNARILGGPDDQINSSDIMTEQESAQTNLPYPKRLRPKVAEAVQGSNAPILIVVRAWMVKGWGDSSRHPGLCFIVRSLSARVVGWCEGEDSGAPCPVGVLPGMRGRCVLVELTPVE</sequence>
<protein>
    <submittedName>
        <fullName evidence="1">Uncharacterized protein</fullName>
    </submittedName>
</protein>
<gene>
    <name evidence="1" type="ORF">K432DRAFT_456072</name>
</gene>
<dbReference type="EMBL" id="KV746947">
    <property type="protein sequence ID" value="OCK72729.1"/>
    <property type="molecule type" value="Genomic_DNA"/>
</dbReference>
<dbReference type="Proteomes" id="UP000250266">
    <property type="component" value="Unassembled WGS sequence"/>
</dbReference>